<protein>
    <submittedName>
        <fullName evidence="2">Transposase</fullName>
    </submittedName>
</protein>
<dbReference type="AlphaFoldDB" id="A0A4S2FI69"/>
<evidence type="ECO:0000313" key="3">
    <source>
        <dbReference type="Proteomes" id="UP000310760"/>
    </source>
</evidence>
<dbReference type="Proteomes" id="UP000310760">
    <property type="component" value="Unassembled WGS sequence"/>
</dbReference>
<evidence type="ECO:0000313" key="2">
    <source>
        <dbReference type="EMBL" id="TGY68522.1"/>
    </source>
</evidence>
<sequence>MRKVIEPNEKTEIISLSWCVSVAERVNNTIKNELLKDMDFFSIKEVREAVKGAVTFYNNERPHMSLDGMTPAEATLCKGEIRKMWCSYREKALKNLMI</sequence>
<dbReference type="InterPro" id="IPR036397">
    <property type="entry name" value="RNaseH_sf"/>
</dbReference>
<dbReference type="InterPro" id="IPR012337">
    <property type="entry name" value="RNaseH-like_sf"/>
</dbReference>
<comment type="caution">
    <text evidence="2">The sequence shown here is derived from an EMBL/GenBank/DDBJ whole genome shotgun (WGS) entry which is preliminary data.</text>
</comment>
<proteinExistence type="predicted"/>
<organism evidence="2 3">
    <name type="scientific">Phocaeicola sartorii</name>
    <dbReference type="NCBI Taxonomy" id="671267"/>
    <lineage>
        <taxon>Bacteria</taxon>
        <taxon>Pseudomonadati</taxon>
        <taxon>Bacteroidota</taxon>
        <taxon>Bacteroidia</taxon>
        <taxon>Bacteroidales</taxon>
        <taxon>Bacteroidaceae</taxon>
        <taxon>Phocaeicola</taxon>
    </lineage>
</organism>
<dbReference type="GO" id="GO:0015074">
    <property type="term" value="P:DNA integration"/>
    <property type="evidence" value="ECO:0007669"/>
    <property type="project" value="InterPro"/>
</dbReference>
<accession>A0A4S2FI69</accession>
<gene>
    <name evidence="2" type="ORF">E5339_16110</name>
</gene>
<dbReference type="SUPFAM" id="SSF53098">
    <property type="entry name" value="Ribonuclease H-like"/>
    <property type="match status" value="1"/>
</dbReference>
<dbReference type="Pfam" id="PF13683">
    <property type="entry name" value="rve_3"/>
    <property type="match status" value="1"/>
</dbReference>
<dbReference type="Gene3D" id="3.30.420.10">
    <property type="entry name" value="Ribonuclease H-like superfamily/Ribonuclease H"/>
    <property type="match status" value="1"/>
</dbReference>
<dbReference type="GO" id="GO:0003676">
    <property type="term" value="F:nucleic acid binding"/>
    <property type="evidence" value="ECO:0007669"/>
    <property type="project" value="InterPro"/>
</dbReference>
<dbReference type="RefSeq" id="WP_135952293.1">
    <property type="nucleotide sequence ID" value="NZ_CAOOJZ010000095.1"/>
</dbReference>
<dbReference type="PROSITE" id="PS50994">
    <property type="entry name" value="INTEGRASE"/>
    <property type="match status" value="1"/>
</dbReference>
<feature type="domain" description="Integrase catalytic" evidence="1">
    <location>
        <begin position="21"/>
        <end position="79"/>
    </location>
</feature>
<dbReference type="EMBL" id="SRYJ01000039">
    <property type="protein sequence ID" value="TGY68522.1"/>
    <property type="molecule type" value="Genomic_DNA"/>
</dbReference>
<name>A0A4S2FI69_9BACT</name>
<dbReference type="InterPro" id="IPR001584">
    <property type="entry name" value="Integrase_cat-core"/>
</dbReference>
<evidence type="ECO:0000259" key="1">
    <source>
        <dbReference type="PROSITE" id="PS50994"/>
    </source>
</evidence>
<reference evidence="2 3" key="1">
    <citation type="submission" date="2019-04" db="EMBL/GenBank/DDBJ databases">
        <title>Microbes associate with the intestines of laboratory mice.</title>
        <authorList>
            <person name="Navarre W."/>
            <person name="Wong E."/>
            <person name="Huang K."/>
            <person name="Tropini C."/>
            <person name="Ng K."/>
            <person name="Yu B."/>
        </authorList>
    </citation>
    <scope>NUCLEOTIDE SEQUENCE [LARGE SCALE GENOMIC DNA]</scope>
    <source>
        <strain evidence="2 3">NM22_B1</strain>
    </source>
</reference>